<comment type="pathway">
    <text evidence="8">Carbohydrate biosynthesis; gluconeogenesis.</text>
</comment>
<dbReference type="eggNOG" id="COG0166">
    <property type="taxonomic scope" value="Bacteria"/>
</dbReference>
<dbReference type="HAMAP" id="MF_00473">
    <property type="entry name" value="G6P_isomerase"/>
    <property type="match status" value="1"/>
</dbReference>
<proteinExistence type="inferred from homology"/>
<dbReference type="PRINTS" id="PR00662">
    <property type="entry name" value="G6PISOMERASE"/>
</dbReference>
<dbReference type="EC" id="5.3.1.9" evidence="8"/>
<dbReference type="GO" id="GO:0048029">
    <property type="term" value="F:monosaccharide binding"/>
    <property type="evidence" value="ECO:0007669"/>
    <property type="project" value="TreeGrafter"/>
</dbReference>
<dbReference type="EMBL" id="CP002351">
    <property type="protein sequence ID" value="AEH50432.1"/>
    <property type="molecule type" value="Genomic_DNA"/>
</dbReference>
<sequence length="451" mass="50335">MLRFDFSFMFEPNVKGGITEEEFEECKPLVAKAVDAVVKSRPGFVKVILDRSHMDAIEDINQWVLSFNNLVVIGIGGSSLGAVALVNALTPPDWNYLSKQERKGYLRIFFLENVDPDQTAAVLDEIDPRETLFAVISKSGSTAECLAHYQIVRGLLQIRGLKPSNHIVFITDPKKGFLRKIASEEKILALEIPPDLGGRFSVLSPVGLLPASAIGVDVKALIDGARDAYVKCSDLKVEANPAAMIALCHYLHKKKGRTITVMMPYSNRLYSLADWFRQLWAESLGKKYSLSGEVVNEGLTPVKALGVVDQHSQLQLYMEGPDDKTITFIEVEKFDRDVLIPSIHTEEEISYLGGKKLADLLKSELIGTERSLAANGRPSMRVIFPTINAYDIGQFFMYYEFATALMGQLLNINPYDQPGVELGKQITYSLMGRKNYEHIQFPEPVKRVVID</sequence>
<feature type="active site" evidence="8">
    <location>
        <position position="311"/>
    </location>
</feature>
<protein>
    <recommendedName>
        <fullName evidence="8">Glucose-6-phosphate isomerase</fullName>
        <shortName evidence="8">GPI</shortName>
        <ecNumber evidence="8">5.3.1.9</ecNumber>
    </recommendedName>
    <alternativeName>
        <fullName evidence="8">Phosphoglucose isomerase</fullName>
        <shortName evidence="8">PGI</shortName>
    </alternativeName>
    <alternativeName>
        <fullName evidence="8">Phosphohexose isomerase</fullName>
        <shortName evidence="8">PHI</shortName>
    </alternativeName>
</protein>
<dbReference type="STRING" id="688269.Theth_0337"/>
<dbReference type="PROSITE" id="PS51463">
    <property type="entry name" value="P_GLUCOSE_ISOMERASE_3"/>
    <property type="match status" value="1"/>
</dbReference>
<dbReference type="KEGG" id="tta:Theth_0337"/>
<accession>F7YVC9</accession>
<dbReference type="Proteomes" id="UP000006804">
    <property type="component" value="Chromosome"/>
</dbReference>
<dbReference type="FunFam" id="3.40.50.10490:FF:000071">
    <property type="entry name" value="Glucose-6-phosphate isomerase"/>
    <property type="match status" value="1"/>
</dbReference>
<dbReference type="RefSeq" id="WP_013931655.1">
    <property type="nucleotide sequence ID" value="NC_015707.1"/>
</dbReference>
<dbReference type="CDD" id="cd05016">
    <property type="entry name" value="SIS_PGI_2"/>
    <property type="match status" value="1"/>
</dbReference>
<dbReference type="InterPro" id="IPR035476">
    <property type="entry name" value="SIS_PGI_1"/>
</dbReference>
<dbReference type="InterPro" id="IPR001672">
    <property type="entry name" value="G6P_Isomerase"/>
</dbReference>
<dbReference type="InterPro" id="IPR018189">
    <property type="entry name" value="Phosphoglucose_isomerase_CS"/>
</dbReference>
<dbReference type="GO" id="GO:0006094">
    <property type="term" value="P:gluconeogenesis"/>
    <property type="evidence" value="ECO:0007669"/>
    <property type="project" value="UniProtKB-UniRule"/>
</dbReference>
<comment type="function">
    <text evidence="8">Catalyzes the reversible isomerization of glucose-6-phosphate to fructose-6-phosphate.</text>
</comment>
<evidence type="ECO:0000256" key="3">
    <source>
        <dbReference type="ARBA" id="ARBA00022432"/>
    </source>
</evidence>
<evidence type="ECO:0000313" key="11">
    <source>
        <dbReference type="Proteomes" id="UP000006804"/>
    </source>
</evidence>
<evidence type="ECO:0000256" key="6">
    <source>
        <dbReference type="ARBA" id="ARBA00023235"/>
    </source>
</evidence>
<dbReference type="OrthoDB" id="140919at2"/>
<feature type="active site" description="Proton donor" evidence="8">
    <location>
        <position position="282"/>
    </location>
</feature>
<dbReference type="HOGENOM" id="CLU_037303_1_0_0"/>
<keyword evidence="5 8" id="KW-0324">Glycolysis</keyword>
<dbReference type="GO" id="GO:0005829">
    <property type="term" value="C:cytosol"/>
    <property type="evidence" value="ECO:0007669"/>
    <property type="project" value="TreeGrafter"/>
</dbReference>
<dbReference type="GO" id="GO:0004347">
    <property type="term" value="F:glucose-6-phosphate isomerase activity"/>
    <property type="evidence" value="ECO:0007669"/>
    <property type="project" value="UniProtKB-UniRule"/>
</dbReference>
<comment type="similarity">
    <text evidence="2 8 9">Belongs to the GPI family.</text>
</comment>
<keyword evidence="3 8" id="KW-0312">Gluconeogenesis</keyword>
<comment type="catalytic activity">
    <reaction evidence="7 8 9">
        <text>alpha-D-glucose 6-phosphate = beta-D-fructose 6-phosphate</text>
        <dbReference type="Rhea" id="RHEA:11816"/>
        <dbReference type="ChEBI" id="CHEBI:57634"/>
        <dbReference type="ChEBI" id="CHEBI:58225"/>
        <dbReference type="EC" id="5.3.1.9"/>
    </reaction>
</comment>
<dbReference type="CDD" id="cd05015">
    <property type="entry name" value="SIS_PGI_1"/>
    <property type="match status" value="1"/>
</dbReference>
<dbReference type="SUPFAM" id="SSF53697">
    <property type="entry name" value="SIS domain"/>
    <property type="match status" value="1"/>
</dbReference>
<dbReference type="GO" id="GO:0051156">
    <property type="term" value="P:glucose 6-phosphate metabolic process"/>
    <property type="evidence" value="ECO:0007669"/>
    <property type="project" value="TreeGrafter"/>
</dbReference>
<dbReference type="UniPathway" id="UPA00138"/>
<keyword evidence="11" id="KW-1185">Reference proteome</keyword>
<feature type="active site" evidence="8">
    <location>
        <position position="424"/>
    </location>
</feature>
<evidence type="ECO:0000256" key="5">
    <source>
        <dbReference type="ARBA" id="ARBA00023152"/>
    </source>
</evidence>
<dbReference type="GO" id="GO:0097367">
    <property type="term" value="F:carbohydrate derivative binding"/>
    <property type="evidence" value="ECO:0007669"/>
    <property type="project" value="InterPro"/>
</dbReference>
<dbReference type="InterPro" id="IPR035482">
    <property type="entry name" value="SIS_PGI_2"/>
</dbReference>
<evidence type="ECO:0000256" key="7">
    <source>
        <dbReference type="ARBA" id="ARBA00029321"/>
    </source>
</evidence>
<dbReference type="UniPathway" id="UPA00109">
    <property type="reaction ID" value="UER00181"/>
</dbReference>
<evidence type="ECO:0000256" key="9">
    <source>
        <dbReference type="RuleBase" id="RU000612"/>
    </source>
</evidence>
<evidence type="ECO:0000256" key="4">
    <source>
        <dbReference type="ARBA" id="ARBA00022490"/>
    </source>
</evidence>
<name>F7YVC9_9THEM</name>
<comment type="pathway">
    <text evidence="1 8 9">Carbohydrate degradation; glycolysis; D-glyceraldehyde 3-phosphate and glycerone phosphate from D-glucose: step 2/4.</text>
</comment>
<keyword evidence="6 8" id="KW-0413">Isomerase</keyword>
<evidence type="ECO:0000313" key="10">
    <source>
        <dbReference type="EMBL" id="AEH50432.1"/>
    </source>
</evidence>
<dbReference type="PROSITE" id="PS00174">
    <property type="entry name" value="P_GLUCOSE_ISOMERASE_2"/>
    <property type="match status" value="1"/>
</dbReference>
<dbReference type="PANTHER" id="PTHR11469:SF1">
    <property type="entry name" value="GLUCOSE-6-PHOSPHATE ISOMERASE"/>
    <property type="match status" value="1"/>
</dbReference>
<evidence type="ECO:0000256" key="1">
    <source>
        <dbReference type="ARBA" id="ARBA00004926"/>
    </source>
</evidence>
<dbReference type="Gene3D" id="3.40.50.10490">
    <property type="entry name" value="Glucose-6-phosphate isomerase like protein, domain 1"/>
    <property type="match status" value="2"/>
</dbReference>
<organism evidence="10 11">
    <name type="scientific">Pseudothermotoga thermarum DSM 5069</name>
    <dbReference type="NCBI Taxonomy" id="688269"/>
    <lineage>
        <taxon>Bacteria</taxon>
        <taxon>Thermotogati</taxon>
        <taxon>Thermotogota</taxon>
        <taxon>Thermotogae</taxon>
        <taxon>Thermotogales</taxon>
        <taxon>Thermotogaceae</taxon>
        <taxon>Pseudothermotoga</taxon>
    </lineage>
</organism>
<evidence type="ECO:0000256" key="8">
    <source>
        <dbReference type="HAMAP-Rule" id="MF_00473"/>
    </source>
</evidence>
<comment type="subcellular location">
    <subcellularLocation>
        <location evidence="8">Cytoplasm</location>
    </subcellularLocation>
</comment>
<gene>
    <name evidence="8" type="primary">pgi</name>
    <name evidence="10" type="ORF">Theth_0337</name>
</gene>
<dbReference type="Pfam" id="PF00342">
    <property type="entry name" value="PGI"/>
    <property type="match status" value="1"/>
</dbReference>
<dbReference type="InterPro" id="IPR046348">
    <property type="entry name" value="SIS_dom_sf"/>
</dbReference>
<evidence type="ECO:0000256" key="2">
    <source>
        <dbReference type="ARBA" id="ARBA00006604"/>
    </source>
</evidence>
<dbReference type="PANTHER" id="PTHR11469">
    <property type="entry name" value="GLUCOSE-6-PHOSPHATE ISOMERASE"/>
    <property type="match status" value="1"/>
</dbReference>
<dbReference type="AlphaFoldDB" id="F7YVC9"/>
<reference evidence="10 11" key="1">
    <citation type="submission" date="2010-11" db="EMBL/GenBank/DDBJ databases">
        <title>The complete genome of Thermotoga thermarum DSM 5069.</title>
        <authorList>
            <consortium name="US DOE Joint Genome Institute (JGI-PGF)"/>
            <person name="Lucas S."/>
            <person name="Copeland A."/>
            <person name="Lapidus A."/>
            <person name="Bruce D."/>
            <person name="Goodwin L."/>
            <person name="Pitluck S."/>
            <person name="Kyrpides N."/>
            <person name="Mavromatis K."/>
            <person name="Ivanova N."/>
            <person name="Zeytun A."/>
            <person name="Brettin T."/>
            <person name="Detter J.C."/>
            <person name="Tapia R."/>
            <person name="Han C."/>
            <person name="Land M."/>
            <person name="Hauser L."/>
            <person name="Markowitz V."/>
            <person name="Cheng J.-F."/>
            <person name="Hugenholtz P."/>
            <person name="Woyke T."/>
            <person name="Wu D."/>
            <person name="Spring S."/>
            <person name="Schroeder M."/>
            <person name="Brambilla E."/>
            <person name="Klenk H.-P."/>
            <person name="Eisen J.A."/>
        </authorList>
    </citation>
    <scope>NUCLEOTIDE SEQUENCE [LARGE SCALE GENOMIC DNA]</scope>
    <source>
        <strain evidence="10 11">DSM 5069</strain>
    </source>
</reference>
<dbReference type="FunFam" id="3.40.50.10490:FF:000016">
    <property type="entry name" value="Glucose-6-phosphate isomerase"/>
    <property type="match status" value="1"/>
</dbReference>
<keyword evidence="4 8" id="KW-0963">Cytoplasm</keyword>
<dbReference type="PATRIC" id="fig|688269.3.peg.348"/>
<dbReference type="GO" id="GO:0006096">
    <property type="term" value="P:glycolytic process"/>
    <property type="evidence" value="ECO:0007669"/>
    <property type="project" value="UniProtKB-UniRule"/>
</dbReference>